<keyword evidence="2" id="KW-1185">Reference proteome</keyword>
<name>A0AAV6TJ20_9ARAC</name>
<dbReference type="AlphaFoldDB" id="A0AAV6TJ20"/>
<sequence>GQIQVGCLAGAVHLSNGNADVPRRAQRGQKPRVEQKGKARLILILKYDTDCESRAYRPFLTLRFLCKRCQKSYHRDNWLVAPKLFIATLLFDPSMSALPIIAKQNSPSVGLFTHL</sequence>
<reference evidence="1 2" key="1">
    <citation type="journal article" date="2022" name="Nat. Ecol. Evol.">
        <title>A masculinizing supergene underlies an exaggerated male reproductive morph in a spider.</title>
        <authorList>
            <person name="Hendrickx F."/>
            <person name="De Corte Z."/>
            <person name="Sonet G."/>
            <person name="Van Belleghem S.M."/>
            <person name="Kostlbacher S."/>
            <person name="Vangestel C."/>
        </authorList>
    </citation>
    <scope>NUCLEOTIDE SEQUENCE [LARGE SCALE GENOMIC DNA]</scope>
    <source>
        <strain evidence="1">W744_W776</strain>
    </source>
</reference>
<evidence type="ECO:0000313" key="2">
    <source>
        <dbReference type="Proteomes" id="UP000827092"/>
    </source>
</evidence>
<feature type="non-terminal residue" evidence="1">
    <location>
        <position position="1"/>
    </location>
</feature>
<dbReference type="EMBL" id="JAFNEN010003492">
    <property type="protein sequence ID" value="KAG8171834.1"/>
    <property type="molecule type" value="Genomic_DNA"/>
</dbReference>
<accession>A0AAV6TJ20</accession>
<protein>
    <submittedName>
        <fullName evidence="1">Uncharacterized protein</fullName>
    </submittedName>
</protein>
<organism evidence="1 2">
    <name type="scientific">Oedothorax gibbosus</name>
    <dbReference type="NCBI Taxonomy" id="931172"/>
    <lineage>
        <taxon>Eukaryota</taxon>
        <taxon>Metazoa</taxon>
        <taxon>Ecdysozoa</taxon>
        <taxon>Arthropoda</taxon>
        <taxon>Chelicerata</taxon>
        <taxon>Arachnida</taxon>
        <taxon>Araneae</taxon>
        <taxon>Araneomorphae</taxon>
        <taxon>Entelegynae</taxon>
        <taxon>Araneoidea</taxon>
        <taxon>Linyphiidae</taxon>
        <taxon>Erigoninae</taxon>
        <taxon>Oedothorax</taxon>
    </lineage>
</organism>
<dbReference type="Proteomes" id="UP000827092">
    <property type="component" value="Unassembled WGS sequence"/>
</dbReference>
<gene>
    <name evidence="1" type="ORF">JTE90_029713</name>
</gene>
<evidence type="ECO:0000313" key="1">
    <source>
        <dbReference type="EMBL" id="KAG8171834.1"/>
    </source>
</evidence>
<comment type="caution">
    <text evidence="1">The sequence shown here is derived from an EMBL/GenBank/DDBJ whole genome shotgun (WGS) entry which is preliminary data.</text>
</comment>
<proteinExistence type="predicted"/>